<evidence type="ECO:0000256" key="1">
    <source>
        <dbReference type="SAM" id="Phobius"/>
    </source>
</evidence>
<sequence>MPESMGLKKSDPIRKLLRFIPVPQTLGLFILLITILAFTAGTVRGELALTLVGAVLVCILGYCFFGIVIVLIIHRKSPAAMTVRFMPKQLRAGDAAELIFSWGCRRRLVRLPGLLIRYEFFLSTRDGRQLHHAFDPGRANALPALEVPERGAYSGRDDALSVLDVFGFFRGALPAAADTDVRILASPRAAENLLPVSVQSGGREDRTEPSFIRSDDLIDHRPYIPGDDPRRINWKLYSHAGDLFVREGEPEPPPRSKLILLVDASADPALYTPEEARRGVDLLCSHALTLILDYCRRGADVFIGYNGSGLAGGGEAGEAAAVLAFPAAEPFEKAGKLPGAADERGVVLFALPREYGGASVLDKFMETRGNRLRTELVFLYSSGRQREAAELCAGIYGRKGGVHARSFKA</sequence>
<keyword evidence="3" id="KW-1185">Reference proteome</keyword>
<dbReference type="PANTHER" id="PTHR34351:SF1">
    <property type="entry name" value="SLR1927 PROTEIN"/>
    <property type="match status" value="1"/>
</dbReference>
<organism evidence="2 3">
    <name type="scientific">Breznakiella homolactica</name>
    <dbReference type="NCBI Taxonomy" id="2798577"/>
    <lineage>
        <taxon>Bacteria</taxon>
        <taxon>Pseudomonadati</taxon>
        <taxon>Spirochaetota</taxon>
        <taxon>Spirochaetia</taxon>
        <taxon>Spirochaetales</taxon>
        <taxon>Breznakiellaceae</taxon>
        <taxon>Breznakiella</taxon>
    </lineage>
</organism>
<evidence type="ECO:0000313" key="2">
    <source>
        <dbReference type="EMBL" id="QQO10008.1"/>
    </source>
</evidence>
<dbReference type="RefSeq" id="WP_215627312.1">
    <property type="nucleotide sequence ID" value="NZ_CP067089.2"/>
</dbReference>
<feature type="transmembrane region" description="Helical" evidence="1">
    <location>
        <begin position="20"/>
        <end position="41"/>
    </location>
</feature>
<dbReference type="AlphaFoldDB" id="A0A7T8BC94"/>
<keyword evidence="1" id="KW-0472">Membrane</keyword>
<keyword evidence="1" id="KW-1133">Transmembrane helix</keyword>
<feature type="transmembrane region" description="Helical" evidence="1">
    <location>
        <begin position="47"/>
        <end position="73"/>
    </location>
</feature>
<name>A0A7T8BC94_9SPIR</name>
<dbReference type="EMBL" id="CP067089">
    <property type="protein sequence ID" value="QQO10008.1"/>
    <property type="molecule type" value="Genomic_DNA"/>
</dbReference>
<proteinExistence type="predicted"/>
<gene>
    <name evidence="2" type="ORF">JFL75_03585</name>
</gene>
<dbReference type="Proteomes" id="UP000595917">
    <property type="component" value="Chromosome"/>
</dbReference>
<dbReference type="KEGG" id="bhc:JFL75_03585"/>
<dbReference type="PANTHER" id="PTHR34351">
    <property type="entry name" value="SLR1927 PROTEIN-RELATED"/>
    <property type="match status" value="1"/>
</dbReference>
<reference evidence="2" key="1">
    <citation type="submission" date="2021-01" db="EMBL/GenBank/DDBJ databases">
        <title>Description of Breznakiella homolactica.</title>
        <authorList>
            <person name="Song Y."/>
            <person name="Brune A."/>
        </authorList>
    </citation>
    <scope>NUCLEOTIDE SEQUENCE</scope>
    <source>
        <strain evidence="2">RmG30</strain>
    </source>
</reference>
<protein>
    <submittedName>
        <fullName evidence="2">DUF58 domain-containing protein</fullName>
    </submittedName>
</protein>
<evidence type="ECO:0000313" key="3">
    <source>
        <dbReference type="Proteomes" id="UP000595917"/>
    </source>
</evidence>
<accession>A0A7T8BC94</accession>
<keyword evidence="1" id="KW-0812">Transmembrane</keyword>